<dbReference type="PROSITE" id="PS00086">
    <property type="entry name" value="CYTOCHROME_P450"/>
    <property type="match status" value="1"/>
</dbReference>
<dbReference type="InterPro" id="IPR050364">
    <property type="entry name" value="Cytochrome_P450_fung"/>
</dbReference>
<reference evidence="13" key="1">
    <citation type="submission" date="2020-09" db="EMBL/GenBank/DDBJ databases">
        <title>Comparative genome analyses of four rice-infecting Rhizoctonia solani isolates reveal extensive enrichment of homogalacturonan modification genes.</title>
        <authorList>
            <person name="Lee D.-Y."/>
            <person name="Jeon J."/>
            <person name="Kim K.-T."/>
            <person name="Cheong K."/>
            <person name="Song H."/>
            <person name="Choi G."/>
            <person name="Ko J."/>
            <person name="Opiyo S.O."/>
            <person name="Zuo S."/>
            <person name="Madhav S."/>
            <person name="Lee Y.-H."/>
            <person name="Wang G.-L."/>
        </authorList>
    </citation>
    <scope>NUCLEOTIDE SEQUENCE</scope>
    <source>
        <strain evidence="13">AG1-IA YN-7</strain>
    </source>
</reference>
<sequence>MDSPTSVQAVSFMALAPLAFVLLCYLLRWPTVRHPPSPMSFPLVGNLLSIPPGHEYIAFAKLGEELKSDMVFLKIFSQKIIVLNSTDVATEILDKRSAFHSDRPFIPMVADASLMNWSRVPSLIEYSDTWRQYRRIMGNWLNKRAVTQFNDMQEQQTRLLLRRLMGVTKHTRPFEHVKNEFFFATGSLMLQLAYGYRPWGPQDPFLKEVQLAIHNILSATMQTHWFPWTRWKRTGKEWGVQQEKAKAMPYEWLKQQVANGSHQPSLLAPLVKDHEMLSNLTSSEKDELLKEVGIVLFAGGTDTVRSPNFVAAMILNPDVQEKAQRELDAVLGHTTLPEMSHKERLPYTRNLIEEVFRLYPVVPLGIPHACYRDDSYQGYYIEKGTTMWVTSHYPYATASTNLPFPSLPTNASITFFEQAMGRDPRYYLNTETFDPDRYLDPQTPRAPRFGWGRRKCPGAHFAEASIFMIVASLLTTFTFSRKRTEDGQEIVPQVEAERDSMMLELKPFDFEIQVRRTQYKMAKAKKNETEAEGKVPERKGPAVIGINFGNAYASIAVINNEGEPDCIANEDGERQIAAALSYFGLEEYIGNQAKPQLVKNSQNTITNFRNQLGKNEVTQAGPSTSAPIIDHEDQPAYKVTILTPAPPPSAAPTPKATPLPTRPASPIPQEKTLTAHDVSVLFLKSLLQSAVDFLGRPIEGAVLSVNTGWNDAQRAALKRAAEEAGIKVLQLLDEAAAAALAYTDAPPVEDASHALKSDDKTTLVVDLGAASLSLTLLSSKQGLYHTIGSSHSSTVGGDSIDDLLLTHFGKEFTKKTKVPVTLPCTSPGTPDQRADAKMRLAVEHTKRTISAGPGAAACAVESLKDGVDFSGTLNRLRFDMLVAKVYGTVVDEVKKLLDSAGVDPTLVDEVILVGGSAALPGLAERLEGLFGENTAVRSEIDPGQVLALGCALQAKHIISAQNDVFAQGVSAPVTSKILGLVFAGDDSAENWTSLVAAETPLPARRVLRFPVPAGQIGFEIWEGVDAVDVKKVAVEQDEDDEEEPEEEEIRTRIVKKDSALGGGVVDIKGKKGAKLLVQAIVSAEGKVDGNMERARVDSLVLPPATMAHVMKQKHGRPRHPRILRRTKNYQVFEQDIPRVYPFMLGYGGMGRIDLDAVANQPEATLGAETPPSSMSETLVEQVPEETDQVAMGVNSALVTSSVPQTLVPIQTTPIALLTSAPITFSVSVAVSATSTTTSSVPLAALITSSVAVSTSAPAPSSMVAAVTVLATSETTSSPFSPVSPSVVEIITSVSLVPSPSATSATQALKQKYPYALYVAFGLVILILLCAICASIAWVLRRRRKRKEAENDLWIGSVLNDEPDGKDGYELEKGVDEGGPGMAGVGAVRREATYPPLTPPLLNTWHSQDTPMPNNRNSTSGALYGFTPAHVRQPWRHSSLLQRGGPAAIDGVHHGLDGGGLTFRQDPNGGLTLDTRGIGPEGRVSYPNPHAALASAAPSHYSYGREGPFAVTNLMPGDISSRASETSLGRQTSEASLTRLAPPGLRNNDKGRPARPLGLPTGRLDDPNPWRRYEGVENRGGSMGTGNRVNDKGWGDALRSGIYSAVGRIVGVEETKLAETKEAKSAEQEKDRFTELVQRRYPRRERGANPKKALSDCDNARTGIYDGRSHGSSNSPESSALAQSGSSPDAIKSGDARPIDWLEREPGQHMIPDSRGWIVEEFPGGSMGKIHIIATGARDRILRRLGSNSSVATWTTVYSTDTDPVFSSESATTTRANTIATSRRDTISTRRSGCVGMNRSRELSTTSSDWDTMNMAKALEMSLAGRPRDNELIYVDVAVNALAPRGATSIIHIEYSKLPPDTGAKDYTCTHRAYVLNWCVCLFGLQAGLTDTDRARKIAYDRFNQKSEQAYQQRETSDEDSDVGHPEQLDLNIPGKFQFGSSEPETICSDDDHSDSMNSDLIAQFEEVELGSEYGGESTECIGTQEGTASQVKSRPPDTAYEIPPDIHKVAFSPEHQNAFDKHGVSWAVQWEIVRYCLSYPDFTWEHVPINIVPELCGPSAQIAPLLSEILLRGESFADYYEKERSMRQPALTNPWEELDREETLIRDRDCGASIDNSGGKIKQRMRLDIVKSDACDFKFTLEQPTRSKSHRFSRFLGSRRLIECYISKNDVRKHTKIIIDFFSRKKLLINGRLFQAFFGQPGKVHLVEINQDFHRDSLPELGDDNRMAFLDGQLASRLDFRPSHPGLIFLPEDIHLLHDEYTTGKSKSTAATHEILTDGCGFLNYTALKVIEQKMAWGRFPTCIQARIAGSKGLFMLHPRHRDLSEQPQIWIRESQIKIQLDSNKTKWSPIHRILDVLSGPFVLESASISYEMIMSLSENGVREELLVKMLRDTIGEEARSLEPSLRPHGSEVLYDSIYTTQRVLQSRLRRVVSPDAQRAYGLLDFDDEDGEEEGTALAKWDAGPDPFSGQPASAQEQVLGWLQAGFLPTDKFVMEKLVYLQKKTMEGLVKKYRIVVPHSVRAFIVPDPLGVLNEDEVFFASSQPIEASSSGFTQCITGPVLVSRNPCIQISDTRKVMAVNNYELWSRGYFDVIIFSVKGSRSLASLLSGGDYDGDTVVLIWDEQITSQFRNAHKRFADPGPGFESRNLIKSKKLLKDIKTRADSEGQDITKELISALLEDIAPSQLGMYNIFYRNSVYLYGLDHPTTARLGHMFTQCLDSVKSGLKPKPEVLRADKQIWNKRQPDCFPSKTEEDGTYGSLLPLPRRGSSNRFILEVLQDVAKNEVESYEKKLGEMRDKCEISYRLDQDLIKPLKEAEARVRHPQFQQFQHELQIIVDHVRSFRTRYTESYGNRDKYSTQLPGRKHSKQGRSIAEGQGNIRAVSEAYSRTMPTGLLMFTDSEVRKIAAACAYRNCFCGKLNFCFAVAWSELCAIKAQASGGAFVTLTPGFVESMAIHRKMAKVFRDLERSEPNQVA</sequence>
<keyword evidence="6" id="KW-0067">ATP-binding</keyword>
<comment type="caution">
    <text evidence="13">The sequence shown here is derived from an EMBL/GenBank/DDBJ whole genome shotgun (WGS) entry which is preliminary data.</text>
</comment>
<feature type="transmembrane region" description="Helical" evidence="11">
    <location>
        <begin position="1314"/>
        <end position="1339"/>
    </location>
</feature>
<dbReference type="PRINTS" id="PR00301">
    <property type="entry name" value="HEATSHOCK70"/>
</dbReference>
<evidence type="ECO:0000256" key="8">
    <source>
        <dbReference type="ARBA" id="ARBA00023004"/>
    </source>
</evidence>
<dbReference type="SUPFAM" id="SSF53067">
    <property type="entry name" value="Actin-like ATPase domain"/>
    <property type="match status" value="2"/>
</dbReference>
<evidence type="ECO:0000256" key="9">
    <source>
        <dbReference type="ARBA" id="ARBA00023033"/>
    </source>
</evidence>
<evidence type="ECO:0000256" key="6">
    <source>
        <dbReference type="ARBA" id="ARBA00022840"/>
    </source>
</evidence>
<dbReference type="Pfam" id="PF00012">
    <property type="entry name" value="HSP70"/>
    <property type="match status" value="2"/>
</dbReference>
<comment type="cofactor">
    <cofactor evidence="1">
        <name>heme</name>
        <dbReference type="ChEBI" id="CHEBI:30413"/>
    </cofactor>
</comment>
<dbReference type="InterPro" id="IPR001128">
    <property type="entry name" value="Cyt_P450"/>
</dbReference>
<keyword evidence="11" id="KW-0812">Transmembrane</keyword>
<feature type="region of interest" description="Disordered" evidence="10">
    <location>
        <begin position="1618"/>
        <end position="1693"/>
    </location>
</feature>
<evidence type="ECO:0000256" key="3">
    <source>
        <dbReference type="ARBA" id="ARBA00022617"/>
    </source>
</evidence>
<feature type="compositionally biased region" description="Polar residues" evidence="10">
    <location>
        <begin position="1520"/>
        <end position="1535"/>
    </location>
</feature>
<dbReference type="Gene3D" id="1.10.630.10">
    <property type="entry name" value="Cytochrome P450"/>
    <property type="match status" value="1"/>
</dbReference>
<evidence type="ECO:0000313" key="14">
    <source>
        <dbReference type="Proteomes" id="UP000650582"/>
    </source>
</evidence>
<accession>A0A8H7HAI3</accession>
<dbReference type="Pfam" id="PF05183">
    <property type="entry name" value="RdRP"/>
    <property type="match status" value="1"/>
</dbReference>
<evidence type="ECO:0000256" key="5">
    <source>
        <dbReference type="ARBA" id="ARBA00022741"/>
    </source>
</evidence>
<evidence type="ECO:0000313" key="13">
    <source>
        <dbReference type="EMBL" id="KAF8680341.1"/>
    </source>
</evidence>
<dbReference type="InterPro" id="IPR017972">
    <property type="entry name" value="Cyt_P450_CS"/>
</dbReference>
<keyword evidence="5" id="KW-0547">Nucleotide-binding</keyword>
<proteinExistence type="inferred from homology"/>
<dbReference type="Gene3D" id="3.30.30.30">
    <property type="match status" value="1"/>
</dbReference>
<feature type="compositionally biased region" description="Polar residues" evidence="10">
    <location>
        <begin position="1669"/>
        <end position="1686"/>
    </location>
</feature>
<dbReference type="SUPFAM" id="SSF48264">
    <property type="entry name" value="Cytochrome P450"/>
    <property type="match status" value="1"/>
</dbReference>
<feature type="domain" description="RDRP core" evidence="12">
    <location>
        <begin position="2138"/>
        <end position="2746"/>
    </location>
</feature>
<keyword evidence="11" id="KW-1133">Transmembrane helix</keyword>
<feature type="region of interest" description="Disordered" evidence="10">
    <location>
        <begin position="1520"/>
        <end position="1587"/>
    </location>
</feature>
<feature type="compositionally biased region" description="Basic and acidic residues" evidence="10">
    <location>
        <begin position="1618"/>
        <end position="1658"/>
    </location>
</feature>
<evidence type="ECO:0000256" key="4">
    <source>
        <dbReference type="ARBA" id="ARBA00022723"/>
    </source>
</evidence>
<evidence type="ECO:0000256" key="1">
    <source>
        <dbReference type="ARBA" id="ARBA00001971"/>
    </source>
</evidence>
<feature type="transmembrane region" description="Helical" evidence="11">
    <location>
        <begin position="6"/>
        <end position="27"/>
    </location>
</feature>
<evidence type="ECO:0000256" key="10">
    <source>
        <dbReference type="SAM" id="MobiDB-lite"/>
    </source>
</evidence>
<feature type="region of interest" description="Disordered" evidence="10">
    <location>
        <begin position="1906"/>
        <end position="1935"/>
    </location>
</feature>
<feature type="compositionally biased region" description="Basic and acidic residues" evidence="10">
    <location>
        <begin position="1562"/>
        <end position="1576"/>
    </location>
</feature>
<keyword evidence="7" id="KW-0560">Oxidoreductase</keyword>
<dbReference type="GO" id="GO:0140662">
    <property type="term" value="F:ATP-dependent protein folding chaperone"/>
    <property type="evidence" value="ECO:0007669"/>
    <property type="project" value="InterPro"/>
</dbReference>
<evidence type="ECO:0000256" key="2">
    <source>
        <dbReference type="ARBA" id="ARBA00010617"/>
    </source>
</evidence>
<dbReference type="PANTHER" id="PTHR46300:SF7">
    <property type="entry name" value="P450, PUTATIVE (EUROFUNG)-RELATED"/>
    <property type="match status" value="1"/>
</dbReference>
<dbReference type="GO" id="GO:0003968">
    <property type="term" value="F:RNA-directed RNA polymerase activity"/>
    <property type="evidence" value="ECO:0007669"/>
    <property type="project" value="InterPro"/>
</dbReference>
<feature type="region of interest" description="Disordered" evidence="10">
    <location>
        <begin position="2854"/>
        <end position="2874"/>
    </location>
</feature>
<dbReference type="Pfam" id="PF00067">
    <property type="entry name" value="p450"/>
    <property type="match status" value="2"/>
</dbReference>
<keyword evidence="3" id="KW-0349">Heme</keyword>
<dbReference type="PANTHER" id="PTHR46300">
    <property type="entry name" value="P450, PUTATIVE (EUROFUNG)-RELATED-RELATED"/>
    <property type="match status" value="1"/>
</dbReference>
<protein>
    <recommendedName>
        <fullName evidence="12">RDRP core domain-containing protein</fullName>
    </recommendedName>
</protein>
<dbReference type="GO" id="GO:0005524">
    <property type="term" value="F:ATP binding"/>
    <property type="evidence" value="ECO:0007669"/>
    <property type="project" value="UniProtKB-KW"/>
</dbReference>
<dbReference type="InterPro" id="IPR013126">
    <property type="entry name" value="Hsp_70_fam"/>
</dbReference>
<evidence type="ECO:0000256" key="7">
    <source>
        <dbReference type="ARBA" id="ARBA00023002"/>
    </source>
</evidence>
<dbReference type="EMBL" id="JACYCC010000037">
    <property type="protein sequence ID" value="KAF8680341.1"/>
    <property type="molecule type" value="Genomic_DNA"/>
</dbReference>
<evidence type="ECO:0000256" key="11">
    <source>
        <dbReference type="SAM" id="Phobius"/>
    </source>
</evidence>
<evidence type="ECO:0000259" key="12">
    <source>
        <dbReference type="Pfam" id="PF05183"/>
    </source>
</evidence>
<dbReference type="GO" id="GO:0004497">
    <property type="term" value="F:monooxygenase activity"/>
    <property type="evidence" value="ECO:0007669"/>
    <property type="project" value="UniProtKB-KW"/>
</dbReference>
<organism evidence="13 14">
    <name type="scientific">Rhizoctonia solani</name>
    <dbReference type="NCBI Taxonomy" id="456999"/>
    <lineage>
        <taxon>Eukaryota</taxon>
        <taxon>Fungi</taxon>
        <taxon>Dikarya</taxon>
        <taxon>Basidiomycota</taxon>
        <taxon>Agaricomycotina</taxon>
        <taxon>Agaricomycetes</taxon>
        <taxon>Cantharellales</taxon>
        <taxon>Ceratobasidiaceae</taxon>
        <taxon>Rhizoctonia</taxon>
    </lineage>
</organism>
<dbReference type="Proteomes" id="UP000650582">
    <property type="component" value="Unassembled WGS sequence"/>
</dbReference>
<name>A0A8H7HAI3_9AGAM</name>
<dbReference type="InterPro" id="IPR036396">
    <property type="entry name" value="Cyt_P450_sf"/>
</dbReference>
<keyword evidence="4" id="KW-0479">Metal-binding</keyword>
<dbReference type="GO" id="GO:0016705">
    <property type="term" value="F:oxidoreductase activity, acting on paired donors, with incorporation or reduction of molecular oxygen"/>
    <property type="evidence" value="ECO:0007669"/>
    <property type="project" value="InterPro"/>
</dbReference>
<keyword evidence="8" id="KW-0408">Iron</keyword>
<dbReference type="Gene3D" id="3.90.640.10">
    <property type="entry name" value="Actin, Chain A, domain 4"/>
    <property type="match status" value="1"/>
</dbReference>
<dbReference type="GO" id="GO:0020037">
    <property type="term" value="F:heme binding"/>
    <property type="evidence" value="ECO:0007669"/>
    <property type="project" value="InterPro"/>
</dbReference>
<gene>
    <name evidence="13" type="ORF">RHS04_03784</name>
</gene>
<comment type="similarity">
    <text evidence="2">Belongs to the cytochrome P450 family.</text>
</comment>
<keyword evidence="11" id="KW-0472">Membrane</keyword>
<dbReference type="InterPro" id="IPR043129">
    <property type="entry name" value="ATPase_NBD"/>
</dbReference>
<dbReference type="Gene3D" id="3.30.420.40">
    <property type="match status" value="2"/>
</dbReference>
<dbReference type="InterPro" id="IPR057596">
    <property type="entry name" value="RDRP_core"/>
</dbReference>
<keyword evidence="9" id="KW-0503">Monooxygenase</keyword>
<dbReference type="GO" id="GO:0005506">
    <property type="term" value="F:iron ion binding"/>
    <property type="evidence" value="ECO:0007669"/>
    <property type="project" value="InterPro"/>
</dbReference>
<feature type="region of interest" description="Disordered" evidence="10">
    <location>
        <begin position="644"/>
        <end position="663"/>
    </location>
</feature>